<feature type="coiled-coil region" evidence="1">
    <location>
        <begin position="197"/>
        <end position="255"/>
    </location>
</feature>
<organism evidence="2 3">
    <name type="scientific">Liparis tanakae</name>
    <name type="common">Tanaka's snailfish</name>
    <dbReference type="NCBI Taxonomy" id="230148"/>
    <lineage>
        <taxon>Eukaryota</taxon>
        <taxon>Metazoa</taxon>
        <taxon>Chordata</taxon>
        <taxon>Craniata</taxon>
        <taxon>Vertebrata</taxon>
        <taxon>Euteleostomi</taxon>
        <taxon>Actinopterygii</taxon>
        <taxon>Neopterygii</taxon>
        <taxon>Teleostei</taxon>
        <taxon>Neoteleostei</taxon>
        <taxon>Acanthomorphata</taxon>
        <taxon>Eupercaria</taxon>
        <taxon>Perciformes</taxon>
        <taxon>Cottioidei</taxon>
        <taxon>Cottales</taxon>
        <taxon>Liparidae</taxon>
        <taxon>Liparis</taxon>
    </lineage>
</organism>
<evidence type="ECO:0000256" key="1">
    <source>
        <dbReference type="SAM" id="Coils"/>
    </source>
</evidence>
<proteinExistence type="predicted"/>
<keyword evidence="3" id="KW-1185">Reference proteome</keyword>
<sequence length="295" mass="34674">MQMSETIAQNACISQNDHKIVLWRNERLKKDICQLKAKLRAMTEDMKHLEGNDEHQKQMIWYLEQPVDIPENTCTINENKVTITEESQKIQLWSDTMEALDNNDIQSDNDLNRELKSENHRLTLENEKLRSALKKDPSDQKMLRIYEDKTEKLKKDLWKWKEKAKAAENALARTQLHTAKVNNKDQLETIASLNETIDRMALDLKMVRKTLQELEGARLDLEKKTCTIEKQNIELENITREKQAEENNKLQLEQEETSLVQAIESLQQPEISNRPRTKKWYQCLFPGCGRQKTTD</sequence>
<evidence type="ECO:0000313" key="2">
    <source>
        <dbReference type="EMBL" id="TNN29309.1"/>
    </source>
</evidence>
<name>A0A4Z2EKI0_9TELE</name>
<gene>
    <name evidence="2" type="ORF">EYF80_060542</name>
</gene>
<comment type="caution">
    <text evidence="2">The sequence shown here is derived from an EMBL/GenBank/DDBJ whole genome shotgun (WGS) entry which is preliminary data.</text>
</comment>
<dbReference type="Proteomes" id="UP000314294">
    <property type="component" value="Unassembled WGS sequence"/>
</dbReference>
<dbReference type="EMBL" id="SRLO01005799">
    <property type="protein sequence ID" value="TNN29309.1"/>
    <property type="molecule type" value="Genomic_DNA"/>
</dbReference>
<feature type="coiled-coil region" evidence="1">
    <location>
        <begin position="112"/>
        <end position="170"/>
    </location>
</feature>
<dbReference type="AlphaFoldDB" id="A0A4Z2EKI0"/>
<protein>
    <submittedName>
        <fullName evidence="2">Uncharacterized protein</fullName>
    </submittedName>
</protein>
<reference evidence="2 3" key="1">
    <citation type="submission" date="2019-03" db="EMBL/GenBank/DDBJ databases">
        <title>First draft genome of Liparis tanakae, snailfish: a comprehensive survey of snailfish specific genes.</title>
        <authorList>
            <person name="Kim W."/>
            <person name="Song I."/>
            <person name="Jeong J.-H."/>
            <person name="Kim D."/>
            <person name="Kim S."/>
            <person name="Ryu S."/>
            <person name="Song J.Y."/>
            <person name="Lee S.K."/>
        </authorList>
    </citation>
    <scope>NUCLEOTIDE SEQUENCE [LARGE SCALE GENOMIC DNA]</scope>
    <source>
        <tissue evidence="2">Muscle</tissue>
    </source>
</reference>
<evidence type="ECO:0000313" key="3">
    <source>
        <dbReference type="Proteomes" id="UP000314294"/>
    </source>
</evidence>
<accession>A0A4Z2EKI0</accession>
<keyword evidence="1" id="KW-0175">Coiled coil</keyword>